<evidence type="ECO:0000313" key="2">
    <source>
        <dbReference type="EMBL" id="QTD39022.1"/>
    </source>
</evidence>
<evidence type="ECO:0000256" key="1">
    <source>
        <dbReference type="SAM" id="SignalP"/>
    </source>
</evidence>
<gene>
    <name evidence="2" type="ORF">JL193_07170</name>
</gene>
<dbReference type="Proteomes" id="UP000663935">
    <property type="component" value="Chromosome"/>
</dbReference>
<evidence type="ECO:0000313" key="3">
    <source>
        <dbReference type="Proteomes" id="UP000663935"/>
    </source>
</evidence>
<feature type="signal peptide" evidence="1">
    <location>
        <begin position="1"/>
        <end position="24"/>
    </location>
</feature>
<accession>A0ABX7SXN4</accession>
<protein>
    <recommendedName>
        <fullName evidence="4">DUF4382 domain-containing protein</fullName>
    </recommendedName>
</protein>
<evidence type="ECO:0008006" key="4">
    <source>
        <dbReference type="Google" id="ProtNLM"/>
    </source>
</evidence>
<organism evidence="2 3">
    <name type="scientific">Polaribacter batillariae</name>
    <dbReference type="NCBI Taxonomy" id="2808900"/>
    <lineage>
        <taxon>Bacteria</taxon>
        <taxon>Pseudomonadati</taxon>
        <taxon>Bacteroidota</taxon>
        <taxon>Flavobacteriia</taxon>
        <taxon>Flavobacteriales</taxon>
        <taxon>Flavobacteriaceae</taxon>
    </lineage>
</organism>
<name>A0ABX7SXN4_9FLAO</name>
<keyword evidence="3" id="KW-1185">Reference proteome</keyword>
<proteinExistence type="predicted"/>
<reference evidence="2 3" key="1">
    <citation type="submission" date="2021-03" db="EMBL/GenBank/DDBJ databases">
        <title>Complete genome of Polaribacter_sp.G4M1.</title>
        <authorList>
            <person name="Jeong S.W."/>
            <person name="Bae J.W."/>
        </authorList>
    </citation>
    <scope>NUCLEOTIDE SEQUENCE [LARGE SCALE GENOMIC DNA]</scope>
    <source>
        <strain evidence="2 3">G4M1</strain>
    </source>
</reference>
<dbReference type="EMBL" id="CP071795">
    <property type="protein sequence ID" value="QTD39022.1"/>
    <property type="molecule type" value="Genomic_DNA"/>
</dbReference>
<sequence>MKIVKTILVVVLVVVSVTFQSCSANDNEETPSSSDLFIKFTLNNQETDIQGEARVISAFSGNNFKQLSINANNNLQLSDPDYVSITLLIPNKDVSPGTYNFSGDVFTSGLYHCRLRVDGATIQSLNTGSLVVTSNTGGIIEGTFSGAATIGSETYTVTNGSFRAISDDN</sequence>
<dbReference type="RefSeq" id="WP_207973133.1">
    <property type="nucleotide sequence ID" value="NZ_CP071795.1"/>
</dbReference>
<dbReference type="PROSITE" id="PS51257">
    <property type="entry name" value="PROKAR_LIPOPROTEIN"/>
    <property type="match status" value="1"/>
</dbReference>
<feature type="chain" id="PRO_5046286858" description="DUF4382 domain-containing protein" evidence="1">
    <location>
        <begin position="25"/>
        <end position="169"/>
    </location>
</feature>
<keyword evidence="1" id="KW-0732">Signal</keyword>